<feature type="non-terminal residue" evidence="1">
    <location>
        <position position="1"/>
    </location>
</feature>
<evidence type="ECO:0000313" key="1">
    <source>
        <dbReference type="EMBL" id="KKN22651.1"/>
    </source>
</evidence>
<comment type="caution">
    <text evidence="1">The sequence shown here is derived from an EMBL/GenBank/DDBJ whole genome shotgun (WGS) entry which is preliminary data.</text>
</comment>
<dbReference type="AlphaFoldDB" id="A0A0F9RBX0"/>
<organism evidence="1">
    <name type="scientific">marine sediment metagenome</name>
    <dbReference type="NCBI Taxonomy" id="412755"/>
    <lineage>
        <taxon>unclassified sequences</taxon>
        <taxon>metagenomes</taxon>
        <taxon>ecological metagenomes</taxon>
    </lineage>
</organism>
<accession>A0A0F9RBX0</accession>
<proteinExistence type="predicted"/>
<dbReference type="EMBL" id="LAZR01003041">
    <property type="protein sequence ID" value="KKN22651.1"/>
    <property type="molecule type" value="Genomic_DNA"/>
</dbReference>
<gene>
    <name evidence="1" type="ORF">LCGC14_0912980</name>
</gene>
<reference evidence="1" key="1">
    <citation type="journal article" date="2015" name="Nature">
        <title>Complex archaea that bridge the gap between prokaryotes and eukaryotes.</title>
        <authorList>
            <person name="Spang A."/>
            <person name="Saw J.H."/>
            <person name="Jorgensen S.L."/>
            <person name="Zaremba-Niedzwiedzka K."/>
            <person name="Martijn J."/>
            <person name="Lind A.E."/>
            <person name="van Eijk R."/>
            <person name="Schleper C."/>
            <person name="Guy L."/>
            <person name="Ettema T.J."/>
        </authorList>
    </citation>
    <scope>NUCLEOTIDE SEQUENCE</scope>
</reference>
<protein>
    <submittedName>
        <fullName evidence="1">Uncharacterized protein</fullName>
    </submittedName>
</protein>
<name>A0A0F9RBX0_9ZZZZ</name>
<sequence>VFCASEEQGKNLELGDLEIVTSEFGGGKIFASSCGPMN</sequence>